<dbReference type="GO" id="GO:0016747">
    <property type="term" value="F:acyltransferase activity, transferring groups other than amino-acyl groups"/>
    <property type="evidence" value="ECO:0007669"/>
    <property type="project" value="TreeGrafter"/>
</dbReference>
<evidence type="ECO:0000313" key="3">
    <source>
        <dbReference type="Proteomes" id="UP000286045"/>
    </source>
</evidence>
<keyword evidence="1" id="KW-0808">Transferase</keyword>
<proteinExistence type="predicted"/>
<dbReference type="PANTHER" id="PTHR31642">
    <property type="entry name" value="TRICHOTHECENE 3-O-ACETYLTRANSFERASE"/>
    <property type="match status" value="1"/>
</dbReference>
<accession>A0A439CT30</accession>
<sequence>MADLSTSERLTPLDLLMPPTYIRVLLTFRTTDSITPIFGNLNDALDRVSETVPWLSGHVFATPTATEQAPGLEIRYHSAPGRMLVDKGTIDVSYEALSAEGLLFDMIPDNVWPTPPMIDQELFLKGAPVFGASFFRFEDGQGVGLCVSMHHSAVDATGFADIVRLWAQHTAGLAPSYTIRDSDRGARLLDILQPDLKKIASTTTDSLFASHPEYSKIPPAFPTEFPSCTCKHFKLSVAHLNTYKERLQGYVSGTMSTNALVCALIWSAITRARMQRSPALVHESSRLAMAVNGRRRLGVEFSPPENPYLGNTILYSLARLSASDLDSRVGSLESFAKICDAIGQSQSPTKIDSSHIAEVYSLVERAEDYRSIFVGWDLFSSRDLTITSWADLDFYAMEFGKGLGRPEFTRVASSAADGVGIILPRKGASAGTGEVVEIMIMLRSDDMSVLAEDAVWKDFSP</sequence>
<dbReference type="STRING" id="363999.A0A439CT30"/>
<comment type="caution">
    <text evidence="2">The sequence shown here is derived from an EMBL/GenBank/DDBJ whole genome shotgun (WGS) entry which is preliminary data.</text>
</comment>
<dbReference type="Pfam" id="PF02458">
    <property type="entry name" value="Transferase"/>
    <property type="match status" value="1"/>
</dbReference>
<dbReference type="InterPro" id="IPR023213">
    <property type="entry name" value="CAT-like_dom_sf"/>
</dbReference>
<gene>
    <name evidence="2" type="ORF">EKO27_g9797</name>
</gene>
<dbReference type="EMBL" id="RYZI01000455">
    <property type="protein sequence ID" value="RWA05310.1"/>
    <property type="molecule type" value="Genomic_DNA"/>
</dbReference>
<dbReference type="PANTHER" id="PTHR31642:SF310">
    <property type="entry name" value="FATTY ALCOHOL:CAFFEOYL-COA ACYLTRANSFERASE"/>
    <property type="match status" value="1"/>
</dbReference>
<name>A0A439CT30_9PEZI</name>
<reference evidence="2 3" key="1">
    <citation type="submission" date="2018-12" db="EMBL/GenBank/DDBJ databases">
        <title>Draft genome sequence of Xylaria grammica IHI A82.</title>
        <authorList>
            <person name="Buettner E."/>
            <person name="Kellner H."/>
        </authorList>
    </citation>
    <scope>NUCLEOTIDE SEQUENCE [LARGE SCALE GENOMIC DNA]</scope>
    <source>
        <strain evidence="2 3">IHI A82</strain>
    </source>
</reference>
<evidence type="ECO:0000256" key="1">
    <source>
        <dbReference type="ARBA" id="ARBA00022679"/>
    </source>
</evidence>
<dbReference type="Gene3D" id="3.30.559.10">
    <property type="entry name" value="Chloramphenicol acetyltransferase-like domain"/>
    <property type="match status" value="2"/>
</dbReference>
<organism evidence="2 3">
    <name type="scientific">Xylaria grammica</name>
    <dbReference type="NCBI Taxonomy" id="363999"/>
    <lineage>
        <taxon>Eukaryota</taxon>
        <taxon>Fungi</taxon>
        <taxon>Dikarya</taxon>
        <taxon>Ascomycota</taxon>
        <taxon>Pezizomycotina</taxon>
        <taxon>Sordariomycetes</taxon>
        <taxon>Xylariomycetidae</taxon>
        <taxon>Xylariales</taxon>
        <taxon>Xylariaceae</taxon>
        <taxon>Xylaria</taxon>
    </lineage>
</organism>
<evidence type="ECO:0000313" key="2">
    <source>
        <dbReference type="EMBL" id="RWA05310.1"/>
    </source>
</evidence>
<protein>
    <submittedName>
        <fullName evidence="2">Uncharacterized protein</fullName>
    </submittedName>
</protein>
<dbReference type="InterPro" id="IPR050317">
    <property type="entry name" value="Plant_Fungal_Acyltransferase"/>
</dbReference>
<keyword evidence="3" id="KW-1185">Reference proteome</keyword>
<dbReference type="Proteomes" id="UP000286045">
    <property type="component" value="Unassembled WGS sequence"/>
</dbReference>
<dbReference type="AlphaFoldDB" id="A0A439CT30"/>